<dbReference type="AlphaFoldDB" id="H8KVP5"/>
<evidence type="ECO:0000256" key="8">
    <source>
        <dbReference type="ARBA" id="ARBA00023136"/>
    </source>
</evidence>
<dbReference type="RefSeq" id="WP_014679895.1">
    <property type="nucleotide sequence ID" value="NC_017770.1"/>
</dbReference>
<evidence type="ECO:0000256" key="4">
    <source>
        <dbReference type="ARBA" id="ARBA00022448"/>
    </source>
</evidence>
<feature type="transmembrane region" description="Helical" evidence="11">
    <location>
        <begin position="147"/>
        <end position="173"/>
    </location>
</feature>
<dbReference type="PANTHER" id="PTHR30012">
    <property type="entry name" value="GENERAL SECRETION PATHWAY PROTEIN"/>
    <property type="match status" value="1"/>
</dbReference>
<dbReference type="GO" id="GO:0009306">
    <property type="term" value="P:protein secretion"/>
    <property type="evidence" value="ECO:0007669"/>
    <property type="project" value="InterPro"/>
</dbReference>
<feature type="transmembrane region" description="Helical" evidence="11">
    <location>
        <begin position="353"/>
        <end position="375"/>
    </location>
</feature>
<dbReference type="HOGENOM" id="CLU_035032_0_0_10"/>
<organism evidence="13 14">
    <name type="scientific">Solitalea canadensis (strain ATCC 29591 / DSM 3403 / JCM 21819 / LMG 8368 / NBRC 15130 / NCIMB 12057 / USAM 9D)</name>
    <name type="common">Flexibacter canadensis</name>
    <dbReference type="NCBI Taxonomy" id="929556"/>
    <lineage>
        <taxon>Bacteria</taxon>
        <taxon>Pseudomonadati</taxon>
        <taxon>Bacteroidota</taxon>
        <taxon>Sphingobacteriia</taxon>
        <taxon>Sphingobacteriales</taxon>
        <taxon>Sphingobacteriaceae</taxon>
        <taxon>Solitalea</taxon>
    </lineage>
</organism>
<dbReference type="Gene3D" id="1.20.81.30">
    <property type="entry name" value="Type II secretion system (T2SS), domain F"/>
    <property type="match status" value="2"/>
</dbReference>
<accession>H8KVP5</accession>
<dbReference type="PROSITE" id="PS00874">
    <property type="entry name" value="T2SP_F"/>
    <property type="match status" value="1"/>
</dbReference>
<evidence type="ECO:0000256" key="11">
    <source>
        <dbReference type="SAM" id="Phobius"/>
    </source>
</evidence>
<evidence type="ECO:0000256" key="7">
    <source>
        <dbReference type="ARBA" id="ARBA00022989"/>
    </source>
</evidence>
<dbReference type="OrthoDB" id="1523422at2"/>
<feature type="transmembrane region" description="Helical" evidence="11">
    <location>
        <begin position="193"/>
        <end position="220"/>
    </location>
</feature>
<reference evidence="13" key="1">
    <citation type="submission" date="2012-02" db="EMBL/GenBank/DDBJ databases">
        <title>The complete genome of Solitalea canadensis DSM 3403.</title>
        <authorList>
            <consortium name="US DOE Joint Genome Institute (JGI-PGF)"/>
            <person name="Lucas S."/>
            <person name="Copeland A."/>
            <person name="Lapidus A."/>
            <person name="Glavina del Rio T."/>
            <person name="Dalin E."/>
            <person name="Tice H."/>
            <person name="Bruce D."/>
            <person name="Goodwin L."/>
            <person name="Pitluck S."/>
            <person name="Peters L."/>
            <person name="Ovchinnikova G."/>
            <person name="Lu M."/>
            <person name="Kyrpides N."/>
            <person name="Mavromatis K."/>
            <person name="Ivanova N."/>
            <person name="Brettin T."/>
            <person name="Detter J.C."/>
            <person name="Han C."/>
            <person name="Larimer F."/>
            <person name="Land M."/>
            <person name="Hauser L."/>
            <person name="Markowitz V."/>
            <person name="Cheng J.-F."/>
            <person name="Hugenholtz P."/>
            <person name="Woyke T."/>
            <person name="Wu D."/>
            <person name="Spring S."/>
            <person name="Schroeder M."/>
            <person name="Kopitz M."/>
            <person name="Brambilla E."/>
            <person name="Klenk H.-P."/>
            <person name="Eisen J.A."/>
        </authorList>
    </citation>
    <scope>NUCLEOTIDE SEQUENCE</scope>
    <source>
        <strain evidence="13">DSM 3403</strain>
    </source>
</reference>
<dbReference type="InterPro" id="IPR042094">
    <property type="entry name" value="T2SS_GspF_sf"/>
</dbReference>
<keyword evidence="5" id="KW-1003">Cell membrane</keyword>
<name>H8KVP5_SOLCM</name>
<comment type="function">
    <text evidence="1">Component of the type II secretion system inner membrane complex required for the energy-dependent secretion of extracellular factors such as proteases and toxins from the periplasm.</text>
</comment>
<evidence type="ECO:0000256" key="9">
    <source>
        <dbReference type="ARBA" id="ARBA00030750"/>
    </source>
</evidence>
<comment type="subcellular location">
    <subcellularLocation>
        <location evidence="2 10">Cell membrane</location>
        <topology evidence="2 10">Multi-pass membrane protein</topology>
    </subcellularLocation>
</comment>
<evidence type="ECO:0000256" key="6">
    <source>
        <dbReference type="ARBA" id="ARBA00022692"/>
    </source>
</evidence>
<dbReference type="EMBL" id="CP003349">
    <property type="protein sequence ID" value="AFD06668.1"/>
    <property type="molecule type" value="Genomic_DNA"/>
</dbReference>
<keyword evidence="14" id="KW-1185">Reference proteome</keyword>
<dbReference type="STRING" id="929556.Solca_1601"/>
<comment type="similarity">
    <text evidence="3 10">Belongs to the GSP F family.</text>
</comment>
<dbReference type="GO" id="GO:0005886">
    <property type="term" value="C:plasma membrane"/>
    <property type="evidence" value="ECO:0007669"/>
    <property type="project" value="UniProtKB-SubCell"/>
</dbReference>
<keyword evidence="4 10" id="KW-0813">Transport</keyword>
<evidence type="ECO:0000259" key="12">
    <source>
        <dbReference type="Pfam" id="PF00482"/>
    </source>
</evidence>
<dbReference type="eggNOG" id="COG1459">
    <property type="taxonomic scope" value="Bacteria"/>
</dbReference>
<gene>
    <name evidence="13" type="ordered locus">Solca_1601</name>
</gene>
<dbReference type="InterPro" id="IPR001992">
    <property type="entry name" value="T2SS_GspF/T4SS_PilC_CS"/>
</dbReference>
<dbReference type="InterPro" id="IPR018076">
    <property type="entry name" value="T2SS_GspF_dom"/>
</dbReference>
<dbReference type="InterPro" id="IPR003004">
    <property type="entry name" value="GspF/PilC"/>
</dbReference>
<protein>
    <recommendedName>
        <fullName evidence="9">General secretion pathway protein F</fullName>
    </recommendedName>
</protein>
<proteinExistence type="inferred from homology"/>
<feature type="domain" description="Type II secretion system protein GspF" evidence="12">
    <location>
        <begin position="52"/>
        <end position="174"/>
    </location>
</feature>
<feature type="domain" description="Type II secretion system protein GspF" evidence="12">
    <location>
        <begin position="254"/>
        <end position="376"/>
    </location>
</feature>
<dbReference type="PRINTS" id="PR00812">
    <property type="entry name" value="BCTERIALGSPF"/>
</dbReference>
<evidence type="ECO:0000313" key="13">
    <source>
        <dbReference type="EMBL" id="AFD06668.1"/>
    </source>
</evidence>
<sequence>MQGIDIKQYRKKQNSNTKATGGSEVKNGWTDVLSKDISLFGKGLSDKTKEDFYQELGTLLGSGVDIKTSLELIANEQAKEADKKLFTDIKDQILTGGNLSDAMKNSGKFSAYEYFSVEIGEETGKVTAVLKDLAVYFQKKIKQRRQLVSALTYPAIVLLTSVAAIIFMMNFIVPMFADVFKRFGGDLPFLTAFIVKISGVFRTYFWLVALFLGGTIIGIYQLRNTESFRKWNAALLLKLPVLGEIIRKIYLARFCNSMNLLISSKIPMLRAISLTRQMIGFYPIEQSLIKIEDDILHGQSLHRSMSAYKIYYSKMITLIKVGEEVNQLDVFFDKLAKQYSEEIEHQSSVISSLLEPFIIIFLGLIVGVILIAMYLPMFQLGGKF</sequence>
<keyword evidence="7 11" id="KW-1133">Transmembrane helix</keyword>
<evidence type="ECO:0000256" key="1">
    <source>
        <dbReference type="ARBA" id="ARBA00002684"/>
    </source>
</evidence>
<keyword evidence="8 11" id="KW-0472">Membrane</keyword>
<dbReference type="KEGG" id="scn:Solca_1601"/>
<keyword evidence="6 10" id="KW-0812">Transmembrane</keyword>
<evidence type="ECO:0000256" key="2">
    <source>
        <dbReference type="ARBA" id="ARBA00004651"/>
    </source>
</evidence>
<dbReference type="PANTHER" id="PTHR30012:SF0">
    <property type="entry name" value="TYPE II SECRETION SYSTEM PROTEIN F-RELATED"/>
    <property type="match status" value="1"/>
</dbReference>
<evidence type="ECO:0000313" key="14">
    <source>
        <dbReference type="Proteomes" id="UP000007590"/>
    </source>
</evidence>
<evidence type="ECO:0000256" key="10">
    <source>
        <dbReference type="RuleBase" id="RU003923"/>
    </source>
</evidence>
<dbReference type="Pfam" id="PF00482">
    <property type="entry name" value="T2SSF"/>
    <property type="match status" value="2"/>
</dbReference>
<dbReference type="Proteomes" id="UP000007590">
    <property type="component" value="Chromosome"/>
</dbReference>
<evidence type="ECO:0000256" key="5">
    <source>
        <dbReference type="ARBA" id="ARBA00022475"/>
    </source>
</evidence>
<evidence type="ECO:0000256" key="3">
    <source>
        <dbReference type="ARBA" id="ARBA00005745"/>
    </source>
</evidence>